<evidence type="ECO:0000259" key="17">
    <source>
        <dbReference type="PROSITE" id="PS50109"/>
    </source>
</evidence>
<dbReference type="AlphaFoldDB" id="A0A1F2PEF9"/>
<feature type="domain" description="PAS" evidence="19">
    <location>
        <begin position="9"/>
        <end position="55"/>
    </location>
</feature>
<evidence type="ECO:0000256" key="3">
    <source>
        <dbReference type="ARBA" id="ARBA00012438"/>
    </source>
</evidence>
<feature type="domain" description="PAS" evidence="19">
    <location>
        <begin position="277"/>
        <end position="325"/>
    </location>
</feature>
<comment type="similarity">
    <text evidence="2">In the N-terminal section; belongs to the phytochrome family.</text>
</comment>
<evidence type="ECO:0000256" key="7">
    <source>
        <dbReference type="ARBA" id="ARBA00022741"/>
    </source>
</evidence>
<evidence type="ECO:0000256" key="15">
    <source>
        <dbReference type="PROSITE-ProRule" id="PRU00169"/>
    </source>
</evidence>
<evidence type="ECO:0000256" key="9">
    <source>
        <dbReference type="ARBA" id="ARBA00022840"/>
    </source>
</evidence>
<dbReference type="InterPro" id="IPR005467">
    <property type="entry name" value="His_kinase_dom"/>
</dbReference>
<dbReference type="PROSITE" id="PS50112">
    <property type="entry name" value="PAS"/>
    <property type="match status" value="3"/>
</dbReference>
<dbReference type="Pfam" id="PF02518">
    <property type="entry name" value="HATPase_c"/>
    <property type="match status" value="1"/>
</dbReference>
<feature type="domain" description="Histidine kinase" evidence="17">
    <location>
        <begin position="540"/>
        <end position="761"/>
    </location>
</feature>
<dbReference type="Pfam" id="PF00072">
    <property type="entry name" value="Response_reg"/>
    <property type="match status" value="1"/>
</dbReference>
<feature type="domain" description="PAS" evidence="19">
    <location>
        <begin position="152"/>
        <end position="222"/>
    </location>
</feature>
<dbReference type="InterPro" id="IPR000700">
    <property type="entry name" value="PAS-assoc_C"/>
</dbReference>
<dbReference type="InterPro" id="IPR000014">
    <property type="entry name" value="PAS"/>
</dbReference>
<dbReference type="FunFam" id="3.30.565.10:FF:000010">
    <property type="entry name" value="Sensor histidine kinase RcsC"/>
    <property type="match status" value="1"/>
</dbReference>
<dbReference type="Gene3D" id="1.10.287.130">
    <property type="match status" value="1"/>
</dbReference>
<name>A0A1F2PEF9_9FIRM</name>
<dbReference type="GO" id="GO:0000155">
    <property type="term" value="F:phosphorelay sensor kinase activity"/>
    <property type="evidence" value="ECO:0007669"/>
    <property type="project" value="InterPro"/>
</dbReference>
<evidence type="ECO:0000313" key="21">
    <source>
        <dbReference type="EMBL" id="OFV69435.1"/>
    </source>
</evidence>
<dbReference type="Gene3D" id="3.30.565.10">
    <property type="entry name" value="Histidine kinase-like ATPase, C-terminal domain"/>
    <property type="match status" value="1"/>
</dbReference>
<dbReference type="Gene3D" id="3.30.450.20">
    <property type="entry name" value="PAS domain"/>
    <property type="match status" value="4"/>
</dbReference>
<evidence type="ECO:0000256" key="16">
    <source>
        <dbReference type="SAM" id="Coils"/>
    </source>
</evidence>
<dbReference type="PRINTS" id="PR00344">
    <property type="entry name" value="BCTRLSENSOR"/>
</dbReference>
<dbReference type="Pfam" id="PF00512">
    <property type="entry name" value="HisKA"/>
    <property type="match status" value="1"/>
</dbReference>
<dbReference type="CDD" id="cd00082">
    <property type="entry name" value="HisKA"/>
    <property type="match status" value="1"/>
</dbReference>
<dbReference type="SMART" id="SM00387">
    <property type="entry name" value="HATPase_c"/>
    <property type="match status" value="1"/>
</dbReference>
<evidence type="ECO:0000256" key="10">
    <source>
        <dbReference type="ARBA" id="ARBA00023012"/>
    </source>
</evidence>
<dbReference type="InterPro" id="IPR035965">
    <property type="entry name" value="PAS-like_dom_sf"/>
</dbReference>
<dbReference type="GO" id="GO:0005524">
    <property type="term" value="F:ATP binding"/>
    <property type="evidence" value="ECO:0007669"/>
    <property type="project" value="UniProtKB-KW"/>
</dbReference>
<comment type="caution">
    <text evidence="21">The sequence shown here is derived from an EMBL/GenBank/DDBJ whole genome shotgun (WGS) entry which is preliminary data.</text>
</comment>
<evidence type="ECO:0000256" key="11">
    <source>
        <dbReference type="ARBA" id="ARBA00024867"/>
    </source>
</evidence>
<dbReference type="SMART" id="SM00086">
    <property type="entry name" value="PAC"/>
    <property type="match status" value="4"/>
</dbReference>
<dbReference type="OrthoDB" id="9804263at2"/>
<gene>
    <name evidence="21" type="primary">luxQ_2</name>
    <name evidence="21" type="ORF">ACWI_30830</name>
</gene>
<dbReference type="PROSITE" id="PS50109">
    <property type="entry name" value="HIS_KIN"/>
    <property type="match status" value="1"/>
</dbReference>
<feature type="modified residue" description="4-aspartylphosphate" evidence="15">
    <location>
        <position position="832"/>
    </location>
</feature>
<keyword evidence="9" id="KW-0067">ATP-binding</keyword>
<dbReference type="PANTHER" id="PTHR43047:SF64">
    <property type="entry name" value="HISTIDINE KINASE CONTAINING CHEY-HOMOLOGOUS RECEIVER DOMAIN AND PAS DOMAIN-RELATED"/>
    <property type="match status" value="1"/>
</dbReference>
<evidence type="ECO:0000256" key="1">
    <source>
        <dbReference type="ARBA" id="ARBA00000085"/>
    </source>
</evidence>
<dbReference type="PANTHER" id="PTHR43047">
    <property type="entry name" value="TWO-COMPONENT HISTIDINE PROTEIN KINASE"/>
    <property type="match status" value="1"/>
</dbReference>
<evidence type="ECO:0000313" key="22">
    <source>
        <dbReference type="Proteomes" id="UP000176244"/>
    </source>
</evidence>
<evidence type="ECO:0000259" key="18">
    <source>
        <dbReference type="PROSITE" id="PS50110"/>
    </source>
</evidence>
<feature type="domain" description="PAC" evidence="20">
    <location>
        <begin position="225"/>
        <end position="277"/>
    </location>
</feature>
<dbReference type="InterPro" id="IPR011006">
    <property type="entry name" value="CheY-like_superfamily"/>
</dbReference>
<dbReference type="NCBIfam" id="TIGR00229">
    <property type="entry name" value="sensory_box"/>
    <property type="match status" value="3"/>
</dbReference>
<dbReference type="InterPro" id="IPR013655">
    <property type="entry name" value="PAS_fold_3"/>
</dbReference>
<dbReference type="SUPFAM" id="SSF47226">
    <property type="entry name" value="Histidine-containing phosphotransfer domain, HPT domain"/>
    <property type="match status" value="1"/>
</dbReference>
<dbReference type="PROSITE" id="PS50113">
    <property type="entry name" value="PAC"/>
    <property type="match status" value="1"/>
</dbReference>
<keyword evidence="5 15" id="KW-0597">Phosphoprotein</keyword>
<dbReference type="EMBL" id="LKEU01000040">
    <property type="protein sequence ID" value="OFV69435.1"/>
    <property type="molecule type" value="Genomic_DNA"/>
</dbReference>
<sequence>MSKEKRLNTESDFIQEFNAISVGVVVIDENGRVSRVNEPLLNYFNRNSEDFIGKQFGDAVQCRSSRLNKLGCSFDPSCEFCELRNAFSKVLESEDIPIKIEFKKSIFVDDEENDYWFRVSIAPLIRGQKRHAVVTFVDITERKNRELFLEQSRDYYYRMFENFPTLIWKTDLEGNVVYFNRSWSLFTGKDNEAYLGIKWLDLIHPEDRKFYMELKKKAFRSQKSFSIQYRIRHATGNYRWIEGIYSPSFEVDGSYGGYIGIGIDITDRKNLEEGLIRYKMLAEKVRDTILFVETNGKIIDANNAAVELYGYKRRELLELSVFDLIEGGRSVAIEEMKNGEKDGVFFETIHKRQDGRHFPVEVSAKTTKINEKRVIICIIRDISERKNSENALIDSEEKFRQVFHNSSDAIFVQEINEDGANGRLIEVNQTAGDMFQYTYEEFFELDDPIFKIIQAPGDTERNLNELNEKDYITLQTKARRKDGSILPVEVICSHCYLNEKKMAINIVRDITERLAVEEALKLAKEEAETANQAKSEFLANMSHEIRTPLNGIVGMVNLMRLSNLNQEQQENIKIIKTCVNALLNVINDILDFSKMEAGKLEIKKQNCDIKALVEHTIKAQAPVAAAKGLELNYAFSAVVPQYVMADFHRIQQVLNNLISNAIKFTDIGEVWVKVKNLSVGKQPIQLLFVVEDTGIGIAEENRQQIFESFSQVDGSFTRRFGGTGLGLAITRQLVELMGGKIWVESTEGQGSRFYFQLNFEPGLAENSMQEKQPDYFKISEQYKILLTEDDKVNQLVISRMLNECGYGVDVAENGYEAVEMVHKNSYDIILMDIQMPEMDGIEATRRIREFNQEIPVLAITAYALHGDREKFLSQGMDGYISKPIKVEKLIEEIETCINRKEVIRHSGDFKMHIDANGEIIIEEKNPTDGANERVHDAEKEGRLTELISEINNLVAAGKLEDLEKLANQIKKLSISLDIEDLKVVAFKIELDIRRGNFEAAAKRVNQINHIYSVYKKTV</sequence>
<feature type="coiled-coil region" evidence="16">
    <location>
        <begin position="513"/>
        <end position="540"/>
    </location>
</feature>
<dbReference type="EC" id="2.7.13.3" evidence="3"/>
<evidence type="ECO:0000256" key="4">
    <source>
        <dbReference type="ARBA" id="ARBA00018672"/>
    </source>
</evidence>
<dbReference type="SMART" id="SM00388">
    <property type="entry name" value="HisKA"/>
    <property type="match status" value="1"/>
</dbReference>
<dbReference type="RefSeq" id="WP_070372339.1">
    <property type="nucleotide sequence ID" value="NZ_LKEU01000040.1"/>
</dbReference>
<dbReference type="InterPro" id="IPR001610">
    <property type="entry name" value="PAC"/>
</dbReference>
<dbReference type="Pfam" id="PF13426">
    <property type="entry name" value="PAS_9"/>
    <property type="match status" value="3"/>
</dbReference>
<evidence type="ECO:0000256" key="5">
    <source>
        <dbReference type="ARBA" id="ARBA00022553"/>
    </source>
</evidence>
<evidence type="ECO:0000256" key="2">
    <source>
        <dbReference type="ARBA" id="ARBA00006402"/>
    </source>
</evidence>
<dbReference type="PROSITE" id="PS50110">
    <property type="entry name" value="RESPONSE_REGULATORY"/>
    <property type="match status" value="1"/>
</dbReference>
<dbReference type="InterPro" id="IPR036890">
    <property type="entry name" value="HATPase_C_sf"/>
</dbReference>
<evidence type="ECO:0000256" key="14">
    <source>
        <dbReference type="ARBA" id="ARBA00074306"/>
    </source>
</evidence>
<protein>
    <recommendedName>
        <fullName evidence="14">Circadian input-output histidine kinase CikA</fullName>
        <ecNumber evidence="3">2.7.13.3</ecNumber>
    </recommendedName>
    <alternativeName>
        <fullName evidence="13">Sensory/regulatory protein RpfC</fullName>
    </alternativeName>
    <alternativeName>
        <fullName evidence="4">Stage 0 sporulation protein A homolog</fullName>
    </alternativeName>
</protein>
<dbReference type="InterPro" id="IPR036097">
    <property type="entry name" value="HisK_dim/P_sf"/>
</dbReference>
<dbReference type="Pfam" id="PF08447">
    <property type="entry name" value="PAS_3"/>
    <property type="match status" value="1"/>
</dbReference>
<keyword evidence="8 21" id="KW-0418">Kinase</keyword>
<dbReference type="GO" id="GO:0016787">
    <property type="term" value="F:hydrolase activity"/>
    <property type="evidence" value="ECO:0007669"/>
    <property type="project" value="UniProtKB-KW"/>
</dbReference>
<organism evidence="21 22">
    <name type="scientific">Acetobacterium wieringae</name>
    <dbReference type="NCBI Taxonomy" id="52694"/>
    <lineage>
        <taxon>Bacteria</taxon>
        <taxon>Bacillati</taxon>
        <taxon>Bacillota</taxon>
        <taxon>Clostridia</taxon>
        <taxon>Eubacteriales</taxon>
        <taxon>Eubacteriaceae</taxon>
        <taxon>Acetobacterium</taxon>
    </lineage>
</organism>
<dbReference type="SUPFAM" id="SSF55874">
    <property type="entry name" value="ATPase domain of HSP90 chaperone/DNA topoisomerase II/histidine kinase"/>
    <property type="match status" value="1"/>
</dbReference>
<dbReference type="SUPFAM" id="SSF52172">
    <property type="entry name" value="CheY-like"/>
    <property type="match status" value="1"/>
</dbReference>
<dbReference type="CDD" id="cd16922">
    <property type="entry name" value="HATPase_EvgS-ArcB-TorS-like"/>
    <property type="match status" value="1"/>
</dbReference>
<dbReference type="InterPro" id="IPR003661">
    <property type="entry name" value="HisK_dim/P_dom"/>
</dbReference>
<dbReference type="InterPro" id="IPR003594">
    <property type="entry name" value="HATPase_dom"/>
</dbReference>
<dbReference type="FunFam" id="1.10.287.130:FF:000002">
    <property type="entry name" value="Two-component osmosensing histidine kinase"/>
    <property type="match status" value="1"/>
</dbReference>
<evidence type="ECO:0000259" key="20">
    <source>
        <dbReference type="PROSITE" id="PS50113"/>
    </source>
</evidence>
<accession>A0A1F2PEF9</accession>
<evidence type="ECO:0000256" key="13">
    <source>
        <dbReference type="ARBA" id="ARBA00068150"/>
    </source>
</evidence>
<keyword evidence="6 21" id="KW-0808">Transferase</keyword>
<dbReference type="InterPro" id="IPR001789">
    <property type="entry name" value="Sig_transdc_resp-reg_receiver"/>
</dbReference>
<evidence type="ECO:0000256" key="12">
    <source>
        <dbReference type="ARBA" id="ARBA00064003"/>
    </source>
</evidence>
<comment type="subunit">
    <text evidence="12">At low DSF concentrations, interacts with RpfF.</text>
</comment>
<dbReference type="SMART" id="SM00091">
    <property type="entry name" value="PAS"/>
    <property type="match status" value="4"/>
</dbReference>
<keyword evidence="7" id="KW-0547">Nucleotide-binding</keyword>
<reference evidence="21 22" key="1">
    <citation type="submission" date="2015-09" db="EMBL/GenBank/DDBJ databases">
        <title>Genome sequence of Acetobacterium wieringae DSM 1911.</title>
        <authorList>
            <person name="Poehlein A."/>
            <person name="Bengelsdorf F.R."/>
            <person name="Schiel-Bengelsdorf B."/>
            <person name="Duerre P."/>
            <person name="Daniel R."/>
        </authorList>
    </citation>
    <scope>NUCLEOTIDE SEQUENCE [LARGE SCALE GENOMIC DNA]</scope>
    <source>
        <strain evidence="21 22">DSM 1911</strain>
    </source>
</reference>
<proteinExistence type="inferred from homology"/>
<evidence type="ECO:0000259" key="19">
    <source>
        <dbReference type="PROSITE" id="PS50112"/>
    </source>
</evidence>
<dbReference type="InterPro" id="IPR036641">
    <property type="entry name" value="HPT_dom_sf"/>
</dbReference>
<evidence type="ECO:0000256" key="6">
    <source>
        <dbReference type="ARBA" id="ARBA00022679"/>
    </source>
</evidence>
<dbReference type="CDD" id="cd17546">
    <property type="entry name" value="REC_hyHK_CKI1_RcsC-like"/>
    <property type="match status" value="1"/>
</dbReference>
<comment type="function">
    <text evidence="11">May play the central regulatory role in sporulation. It may be an element of the effector pathway responsible for the activation of sporulation genes in response to nutritional stress. Spo0A may act in concert with spo0H (a sigma factor) to control the expression of some genes that are critical to the sporulation process.</text>
</comment>
<dbReference type="CDD" id="cd00130">
    <property type="entry name" value="PAS"/>
    <property type="match status" value="3"/>
</dbReference>
<dbReference type="SUPFAM" id="SSF47384">
    <property type="entry name" value="Homodimeric domain of signal transducing histidine kinase"/>
    <property type="match status" value="1"/>
</dbReference>
<keyword evidence="21" id="KW-0378">Hydrolase</keyword>
<dbReference type="STRING" id="52694.ACWI_30830"/>
<dbReference type="InterPro" id="IPR004358">
    <property type="entry name" value="Sig_transdc_His_kin-like_C"/>
</dbReference>
<dbReference type="Gene3D" id="3.40.50.2300">
    <property type="match status" value="1"/>
</dbReference>
<keyword evidence="10" id="KW-0902">Two-component regulatory system</keyword>
<dbReference type="Proteomes" id="UP000176244">
    <property type="component" value="Unassembled WGS sequence"/>
</dbReference>
<keyword evidence="16" id="KW-0175">Coiled coil</keyword>
<dbReference type="SMART" id="SM00448">
    <property type="entry name" value="REC"/>
    <property type="match status" value="1"/>
</dbReference>
<dbReference type="SUPFAM" id="SSF55785">
    <property type="entry name" value="PYP-like sensor domain (PAS domain)"/>
    <property type="match status" value="4"/>
</dbReference>
<evidence type="ECO:0000256" key="8">
    <source>
        <dbReference type="ARBA" id="ARBA00022777"/>
    </source>
</evidence>
<feature type="domain" description="Response regulatory" evidence="18">
    <location>
        <begin position="783"/>
        <end position="897"/>
    </location>
</feature>
<comment type="catalytic activity">
    <reaction evidence="1">
        <text>ATP + protein L-histidine = ADP + protein N-phospho-L-histidine.</text>
        <dbReference type="EC" id="2.7.13.3"/>
    </reaction>
</comment>